<name>A0ACC9MQ10_9STAP</name>
<dbReference type="Proteomes" id="UP000233606">
    <property type="component" value="Unassembled WGS sequence"/>
</dbReference>
<organism evidence="1 2">
    <name type="scientific">Macrococcoides caseolyticum</name>
    <dbReference type="NCBI Taxonomy" id="69966"/>
    <lineage>
        <taxon>Bacteria</taxon>
        <taxon>Bacillati</taxon>
        <taxon>Bacillota</taxon>
        <taxon>Bacilli</taxon>
        <taxon>Bacillales</taxon>
        <taxon>Staphylococcaceae</taxon>
        <taxon>Macrococcoides</taxon>
    </lineage>
</organism>
<proteinExistence type="predicted"/>
<protein>
    <submittedName>
        <fullName evidence="1">Uncharacterized protein</fullName>
    </submittedName>
</protein>
<evidence type="ECO:0000313" key="2">
    <source>
        <dbReference type="Proteomes" id="UP000233606"/>
    </source>
</evidence>
<comment type="caution">
    <text evidence="1">The sequence shown here is derived from an EMBL/GenBank/DDBJ whole genome shotgun (WGS) entry which is preliminary data.</text>
</comment>
<dbReference type="EMBL" id="PIWU01000026">
    <property type="protein sequence ID" value="PKE55500.1"/>
    <property type="molecule type" value="Genomic_DNA"/>
</dbReference>
<evidence type="ECO:0000313" key="1">
    <source>
        <dbReference type="EMBL" id="PKE55500.1"/>
    </source>
</evidence>
<keyword evidence="2" id="KW-1185">Reference proteome</keyword>
<reference evidence="1" key="1">
    <citation type="submission" date="2017-12" db="EMBL/GenBank/DDBJ databases">
        <title>Genomics of Macrococcus caseolyticus.</title>
        <authorList>
            <person name="MacFadyen A.C."/>
            <person name="Paterson G.K."/>
        </authorList>
    </citation>
    <scope>NUCLEOTIDE SEQUENCE</scope>
    <source>
        <strain evidence="1">5459_5_49</strain>
    </source>
</reference>
<gene>
    <name evidence="1" type="ORF">CW682_11585</name>
</gene>
<sequence>MKKTLLMSLTLIMAFILVACGKPSEKLEGDWISTNPETAKVFGKEFSFKDHTFKSKDDGVSIKYYKFMDDNEKNINFYDEKPSEDIFDEDSPSEEGVLKIDGEKASITTELNGEMTFERKN</sequence>
<accession>A0ACC9MQ10</accession>